<evidence type="ECO:0000259" key="9">
    <source>
        <dbReference type="PROSITE" id="PS50011"/>
    </source>
</evidence>
<dbReference type="PROSITE" id="PS50011">
    <property type="entry name" value="PROTEIN_KINASE_DOM"/>
    <property type="match status" value="1"/>
</dbReference>
<evidence type="ECO:0000256" key="3">
    <source>
        <dbReference type="ARBA" id="ARBA00022679"/>
    </source>
</evidence>
<dbReference type="InterPro" id="IPR011009">
    <property type="entry name" value="Kinase-like_dom_sf"/>
</dbReference>
<evidence type="ECO:0000256" key="2">
    <source>
        <dbReference type="ARBA" id="ARBA00022527"/>
    </source>
</evidence>
<evidence type="ECO:0000256" key="5">
    <source>
        <dbReference type="ARBA" id="ARBA00022777"/>
    </source>
</evidence>
<keyword evidence="2" id="KW-0723">Serine/threonine-protein kinase</keyword>
<feature type="compositionally biased region" description="Pro residues" evidence="7">
    <location>
        <begin position="271"/>
        <end position="283"/>
    </location>
</feature>
<dbReference type="CDD" id="cd14014">
    <property type="entry name" value="STKc_PknB_like"/>
    <property type="match status" value="1"/>
</dbReference>
<evidence type="ECO:0000256" key="7">
    <source>
        <dbReference type="SAM" id="MobiDB-lite"/>
    </source>
</evidence>
<name>A0ABP5JZU6_9ACTN</name>
<dbReference type="SMART" id="SM00220">
    <property type="entry name" value="S_TKc"/>
    <property type="match status" value="1"/>
</dbReference>
<dbReference type="InterPro" id="IPR000719">
    <property type="entry name" value="Prot_kinase_dom"/>
</dbReference>
<keyword evidence="5 10" id="KW-0418">Kinase</keyword>
<dbReference type="PROSITE" id="PS00108">
    <property type="entry name" value="PROTEIN_KINASE_ST"/>
    <property type="match status" value="1"/>
</dbReference>
<keyword evidence="4" id="KW-0547">Nucleotide-binding</keyword>
<organism evidence="10 11">
    <name type="scientific">Nocardioides bigeumensis</name>
    <dbReference type="NCBI Taxonomy" id="433657"/>
    <lineage>
        <taxon>Bacteria</taxon>
        <taxon>Bacillati</taxon>
        <taxon>Actinomycetota</taxon>
        <taxon>Actinomycetes</taxon>
        <taxon>Propionibacteriales</taxon>
        <taxon>Nocardioidaceae</taxon>
        <taxon>Nocardioides</taxon>
    </lineage>
</organism>
<dbReference type="Gene3D" id="3.30.200.20">
    <property type="entry name" value="Phosphorylase Kinase, domain 1"/>
    <property type="match status" value="1"/>
</dbReference>
<keyword evidence="8" id="KW-0812">Transmembrane</keyword>
<reference evidence="11" key="1">
    <citation type="journal article" date="2019" name="Int. J. Syst. Evol. Microbiol.">
        <title>The Global Catalogue of Microorganisms (GCM) 10K type strain sequencing project: providing services to taxonomists for standard genome sequencing and annotation.</title>
        <authorList>
            <consortium name="The Broad Institute Genomics Platform"/>
            <consortium name="The Broad Institute Genome Sequencing Center for Infectious Disease"/>
            <person name="Wu L."/>
            <person name="Ma J."/>
        </authorList>
    </citation>
    <scope>NUCLEOTIDE SEQUENCE [LARGE SCALE GENOMIC DNA]</scope>
    <source>
        <strain evidence="11">JCM 16021</strain>
    </source>
</reference>
<dbReference type="EMBL" id="BAAAQQ010000011">
    <property type="protein sequence ID" value="GAA2122871.1"/>
    <property type="molecule type" value="Genomic_DNA"/>
</dbReference>
<feature type="domain" description="Protein kinase" evidence="9">
    <location>
        <begin position="1"/>
        <end position="241"/>
    </location>
</feature>
<keyword evidence="8" id="KW-0472">Membrane</keyword>
<dbReference type="PANTHER" id="PTHR43289">
    <property type="entry name" value="MITOGEN-ACTIVATED PROTEIN KINASE KINASE KINASE 20-RELATED"/>
    <property type="match status" value="1"/>
</dbReference>
<evidence type="ECO:0000256" key="8">
    <source>
        <dbReference type="SAM" id="Phobius"/>
    </source>
</evidence>
<sequence>MGAVWVGRDELLGREVALKKIGMSPGADLPDLARAEREAKLAARVNHPHVVAVYDLVDEADEQWLVMELVEGLNLAALVRRDGPMPPDRAAALLGQAAEALAEAHAAGIIHRDVKPSNILVTETGQVKLTDFGIARAEADASLTQTGLVTGSPAYLAPEVASGQTATDAADVWSLGATLYHALEGQPPYHVADNVMGTMFRIVNEDPPRPGHPGWLAPLMVATMAKNPDDRWTMRDVQRFLQSGPPKSEPTRVAAAAPLPGVEQTAVLTSPPTPQPVAAPRPAGPAYSRRRRSPLLPVLGVVALVVIAVIVTALVVGGPDGDGGQTPPSGADGTSQTPEETPSQSEPTESPSDDGVRAQAMTDFVQTYLQTVVDDPAAAWGMLTPDFQKASGGFGKYKKFWDPVDGADVTDIGADPQSGTVQYSVSYSRDGGDGFDDEVELRLQDDGESFLIAGETPG</sequence>
<dbReference type="Gene3D" id="1.10.510.10">
    <property type="entry name" value="Transferase(Phosphotransferase) domain 1"/>
    <property type="match status" value="1"/>
</dbReference>
<feature type="region of interest" description="Disordered" evidence="7">
    <location>
        <begin position="265"/>
        <end position="289"/>
    </location>
</feature>
<keyword evidence="11" id="KW-1185">Reference proteome</keyword>
<dbReference type="Proteomes" id="UP001500575">
    <property type="component" value="Unassembled WGS sequence"/>
</dbReference>
<evidence type="ECO:0000256" key="1">
    <source>
        <dbReference type="ARBA" id="ARBA00012513"/>
    </source>
</evidence>
<keyword evidence="8" id="KW-1133">Transmembrane helix</keyword>
<evidence type="ECO:0000256" key="4">
    <source>
        <dbReference type="ARBA" id="ARBA00022741"/>
    </source>
</evidence>
<dbReference type="InterPro" id="IPR008271">
    <property type="entry name" value="Ser/Thr_kinase_AS"/>
</dbReference>
<gene>
    <name evidence="10" type="ORF">GCM10009843_18230</name>
</gene>
<accession>A0ABP5JZU6</accession>
<dbReference type="GO" id="GO:0016301">
    <property type="term" value="F:kinase activity"/>
    <property type="evidence" value="ECO:0007669"/>
    <property type="project" value="UniProtKB-KW"/>
</dbReference>
<keyword evidence="6" id="KW-0067">ATP-binding</keyword>
<feature type="compositionally biased region" description="Low complexity" evidence="7">
    <location>
        <begin position="325"/>
        <end position="350"/>
    </location>
</feature>
<comment type="caution">
    <text evidence="10">The sequence shown here is derived from an EMBL/GenBank/DDBJ whole genome shotgun (WGS) entry which is preliminary data.</text>
</comment>
<evidence type="ECO:0000313" key="10">
    <source>
        <dbReference type="EMBL" id="GAA2122871.1"/>
    </source>
</evidence>
<feature type="transmembrane region" description="Helical" evidence="8">
    <location>
        <begin position="295"/>
        <end position="316"/>
    </location>
</feature>
<dbReference type="Pfam" id="PF00069">
    <property type="entry name" value="Pkinase"/>
    <property type="match status" value="1"/>
</dbReference>
<proteinExistence type="predicted"/>
<protein>
    <recommendedName>
        <fullName evidence="1">non-specific serine/threonine protein kinase</fullName>
        <ecNumber evidence="1">2.7.11.1</ecNumber>
    </recommendedName>
</protein>
<dbReference type="SUPFAM" id="SSF56112">
    <property type="entry name" value="Protein kinase-like (PK-like)"/>
    <property type="match status" value="1"/>
</dbReference>
<keyword evidence="3" id="KW-0808">Transferase</keyword>
<evidence type="ECO:0000313" key="11">
    <source>
        <dbReference type="Proteomes" id="UP001500575"/>
    </source>
</evidence>
<feature type="region of interest" description="Disordered" evidence="7">
    <location>
        <begin position="318"/>
        <end position="355"/>
    </location>
</feature>
<evidence type="ECO:0000256" key="6">
    <source>
        <dbReference type="ARBA" id="ARBA00022840"/>
    </source>
</evidence>
<dbReference type="PANTHER" id="PTHR43289:SF6">
    <property type="entry name" value="SERINE_THREONINE-PROTEIN KINASE NEKL-3"/>
    <property type="match status" value="1"/>
</dbReference>
<dbReference type="EC" id="2.7.11.1" evidence="1"/>